<evidence type="ECO:0000313" key="2">
    <source>
        <dbReference type="EMBL" id="EKX54410.1"/>
    </source>
</evidence>
<organism evidence="2">
    <name type="scientific">Guillardia theta (strain CCMP2712)</name>
    <name type="common">Cryptophyte</name>
    <dbReference type="NCBI Taxonomy" id="905079"/>
    <lineage>
        <taxon>Eukaryota</taxon>
        <taxon>Cryptophyceae</taxon>
        <taxon>Pyrenomonadales</taxon>
        <taxon>Geminigeraceae</taxon>
        <taxon>Guillardia</taxon>
    </lineage>
</organism>
<keyword evidence="4" id="KW-1185">Reference proteome</keyword>
<dbReference type="EnsemblProtists" id="EKX54410">
    <property type="protein sequence ID" value="EKX54410"/>
    <property type="gene ID" value="GUITHDRAFT_132146"/>
</dbReference>
<reference evidence="4" key="2">
    <citation type="submission" date="2012-11" db="EMBL/GenBank/DDBJ databases">
        <authorList>
            <person name="Kuo A."/>
            <person name="Curtis B.A."/>
            <person name="Tanifuji G."/>
            <person name="Burki F."/>
            <person name="Gruber A."/>
            <person name="Irimia M."/>
            <person name="Maruyama S."/>
            <person name="Arias M.C."/>
            <person name="Ball S.G."/>
            <person name="Gile G.H."/>
            <person name="Hirakawa Y."/>
            <person name="Hopkins J.F."/>
            <person name="Rensing S.A."/>
            <person name="Schmutz J."/>
            <person name="Symeonidi A."/>
            <person name="Elias M."/>
            <person name="Eveleigh R.J."/>
            <person name="Herman E.K."/>
            <person name="Klute M.J."/>
            <person name="Nakayama T."/>
            <person name="Obornik M."/>
            <person name="Reyes-Prieto A."/>
            <person name="Armbrust E.V."/>
            <person name="Aves S.J."/>
            <person name="Beiko R.G."/>
            <person name="Coutinho P."/>
            <person name="Dacks J.B."/>
            <person name="Durnford D.G."/>
            <person name="Fast N.M."/>
            <person name="Green B.R."/>
            <person name="Grisdale C."/>
            <person name="Hempe F."/>
            <person name="Henrissat B."/>
            <person name="Hoppner M.P."/>
            <person name="Ishida K.-I."/>
            <person name="Kim E."/>
            <person name="Koreny L."/>
            <person name="Kroth P.G."/>
            <person name="Liu Y."/>
            <person name="Malik S.-B."/>
            <person name="Maier U.G."/>
            <person name="McRose D."/>
            <person name="Mock T."/>
            <person name="Neilson J.A."/>
            <person name="Onodera N.T."/>
            <person name="Poole A.M."/>
            <person name="Pritham E.J."/>
            <person name="Richards T.A."/>
            <person name="Rocap G."/>
            <person name="Roy S.W."/>
            <person name="Sarai C."/>
            <person name="Schaack S."/>
            <person name="Shirato S."/>
            <person name="Slamovits C.H."/>
            <person name="Spencer D.F."/>
            <person name="Suzuki S."/>
            <person name="Worden A.Z."/>
            <person name="Zauner S."/>
            <person name="Barry K."/>
            <person name="Bell C."/>
            <person name="Bharti A.K."/>
            <person name="Crow J.A."/>
            <person name="Grimwood J."/>
            <person name="Kramer R."/>
            <person name="Lindquist E."/>
            <person name="Lucas S."/>
            <person name="Salamov A."/>
            <person name="McFadden G.I."/>
            <person name="Lane C.E."/>
            <person name="Keeling P.J."/>
            <person name="Gray M.W."/>
            <person name="Grigoriev I.V."/>
            <person name="Archibald J.M."/>
        </authorList>
    </citation>
    <scope>NUCLEOTIDE SEQUENCE</scope>
    <source>
        <strain evidence="4">CCMP2712</strain>
    </source>
</reference>
<feature type="compositionally biased region" description="Basic and acidic residues" evidence="1">
    <location>
        <begin position="964"/>
        <end position="973"/>
    </location>
</feature>
<evidence type="ECO:0000256" key="1">
    <source>
        <dbReference type="SAM" id="MobiDB-lite"/>
    </source>
</evidence>
<feature type="compositionally biased region" description="Acidic residues" evidence="1">
    <location>
        <begin position="978"/>
        <end position="987"/>
    </location>
</feature>
<dbReference type="GeneID" id="17311156"/>
<reference evidence="2 4" key="1">
    <citation type="journal article" date="2012" name="Nature">
        <title>Algal genomes reveal evolutionary mosaicism and the fate of nucleomorphs.</title>
        <authorList>
            <consortium name="DOE Joint Genome Institute"/>
            <person name="Curtis B.A."/>
            <person name="Tanifuji G."/>
            <person name="Burki F."/>
            <person name="Gruber A."/>
            <person name="Irimia M."/>
            <person name="Maruyama S."/>
            <person name="Arias M.C."/>
            <person name="Ball S.G."/>
            <person name="Gile G.H."/>
            <person name="Hirakawa Y."/>
            <person name="Hopkins J.F."/>
            <person name="Kuo A."/>
            <person name="Rensing S.A."/>
            <person name="Schmutz J."/>
            <person name="Symeonidi A."/>
            <person name="Elias M."/>
            <person name="Eveleigh R.J."/>
            <person name="Herman E.K."/>
            <person name="Klute M.J."/>
            <person name="Nakayama T."/>
            <person name="Obornik M."/>
            <person name="Reyes-Prieto A."/>
            <person name="Armbrust E.V."/>
            <person name="Aves S.J."/>
            <person name="Beiko R.G."/>
            <person name="Coutinho P."/>
            <person name="Dacks J.B."/>
            <person name="Durnford D.G."/>
            <person name="Fast N.M."/>
            <person name="Green B.R."/>
            <person name="Grisdale C.J."/>
            <person name="Hempel F."/>
            <person name="Henrissat B."/>
            <person name="Hoppner M.P."/>
            <person name="Ishida K."/>
            <person name="Kim E."/>
            <person name="Koreny L."/>
            <person name="Kroth P.G."/>
            <person name="Liu Y."/>
            <person name="Malik S.B."/>
            <person name="Maier U.G."/>
            <person name="McRose D."/>
            <person name="Mock T."/>
            <person name="Neilson J.A."/>
            <person name="Onodera N.T."/>
            <person name="Poole A.M."/>
            <person name="Pritham E.J."/>
            <person name="Richards T.A."/>
            <person name="Rocap G."/>
            <person name="Roy S.W."/>
            <person name="Sarai C."/>
            <person name="Schaack S."/>
            <person name="Shirato S."/>
            <person name="Slamovits C.H."/>
            <person name="Spencer D.F."/>
            <person name="Suzuki S."/>
            <person name="Worden A.Z."/>
            <person name="Zauner S."/>
            <person name="Barry K."/>
            <person name="Bell C."/>
            <person name="Bharti A.K."/>
            <person name="Crow J.A."/>
            <person name="Grimwood J."/>
            <person name="Kramer R."/>
            <person name="Lindquist E."/>
            <person name="Lucas S."/>
            <person name="Salamov A."/>
            <person name="McFadden G.I."/>
            <person name="Lane C.E."/>
            <person name="Keeling P.J."/>
            <person name="Gray M.W."/>
            <person name="Grigoriev I.V."/>
            <person name="Archibald J.M."/>
        </authorList>
    </citation>
    <scope>NUCLEOTIDE SEQUENCE</scope>
    <source>
        <strain evidence="2 4">CCMP2712</strain>
    </source>
</reference>
<gene>
    <name evidence="2" type="ORF">GUITHDRAFT_132146</name>
</gene>
<dbReference type="EMBL" id="JH992967">
    <property type="protein sequence ID" value="EKX54410.1"/>
    <property type="molecule type" value="Genomic_DNA"/>
</dbReference>
<evidence type="ECO:0000313" key="4">
    <source>
        <dbReference type="Proteomes" id="UP000011087"/>
    </source>
</evidence>
<dbReference type="RefSeq" id="XP_005841390.1">
    <property type="nucleotide sequence ID" value="XM_005841333.1"/>
</dbReference>
<reference evidence="3" key="3">
    <citation type="submission" date="2015-06" db="UniProtKB">
        <authorList>
            <consortium name="EnsemblProtists"/>
        </authorList>
    </citation>
    <scope>IDENTIFICATION</scope>
</reference>
<evidence type="ECO:0008006" key="5">
    <source>
        <dbReference type="Google" id="ProtNLM"/>
    </source>
</evidence>
<feature type="region of interest" description="Disordered" evidence="1">
    <location>
        <begin position="928"/>
        <end position="993"/>
    </location>
</feature>
<protein>
    <recommendedName>
        <fullName evidence="5">EF-hand domain-containing protein</fullName>
    </recommendedName>
</protein>
<dbReference type="PaxDb" id="55529-EKX54410"/>
<dbReference type="KEGG" id="gtt:GUITHDRAFT_132146"/>
<dbReference type="SUPFAM" id="SSF47473">
    <property type="entry name" value="EF-hand"/>
    <property type="match status" value="1"/>
</dbReference>
<dbReference type="HOGENOM" id="CLU_289261_0_0_1"/>
<dbReference type="Gene3D" id="1.10.238.10">
    <property type="entry name" value="EF-hand"/>
    <property type="match status" value="1"/>
</dbReference>
<proteinExistence type="predicted"/>
<accession>L1K1S9</accession>
<dbReference type="Proteomes" id="UP000011087">
    <property type="component" value="Unassembled WGS sequence"/>
</dbReference>
<dbReference type="AlphaFoldDB" id="L1K1S9"/>
<dbReference type="InterPro" id="IPR011992">
    <property type="entry name" value="EF-hand-dom_pair"/>
</dbReference>
<name>L1K1S9_GUITC</name>
<evidence type="ECO:0000313" key="3">
    <source>
        <dbReference type="EnsemblProtists" id="EKX54410"/>
    </source>
</evidence>
<sequence length="1061" mass="119842">MPGEHRDVRDLHFAETLVRDLLFSARKGVAGNLGPSLSLTHPLAVVGNNGEFLGNASLRVSEERRQHVIDLAPKFRNALGTPELSNATCGLVKKNGLVVAAERQGDRIKVMKIGDADKVIGRVALREPGKTHPMRVLVMGGKEEYRSKLLCERLQVSSLNYMMELKEDEMSLQKKKLESDETTLKALEDRLSRRRAAFKFIATFSEEKKNAVFLEMSRRIGELSEMIQNKSKNLEWNMDEEERADKYAKIEDEHSRLSREFETFRSSQGRSSAFAQGSEWLVEDQKTLLGLEAAELFFRGVNDSSSLETFSSPAGFWDAFCKEACSEIGEEDARILFSGEMFLSTTRSEVESELSPPDNFIFVLAPDIVQEELDEEKHHHKVAKLRRRMLPKLGELLVLLKSSDIDNSGTVDKTTFLRALESVNLLQVISKQEALEVFSLLGPDVSGYVEYSDLRDLIGVANSQIKSEMDQAAAFKCIASTCDKIIVLLDGKSSRYNCFQLFAFQILPQDLMLMPRTELEIIKDLYQSDPSKVHFACVSHHNHRDALARSLAELLGDRALESVPLVSSLAQGFTSELSKEQQQIVSLCKDVSDVLRSVLLRLNNLYQQANDPADGRKPHSCVLDRSAIARANQELSEILKFYTRKLSSTNQLLHRLKQVIKFAKQNSDSMLDNSGVLIMSLEERTRKWNRQEERAEKIKQEVSRKEIGKWLTWEHIEVGRQELWLASLSVSSECINIFRSKRIDSLKKLLRVKVDELKDWDVDIGLKDLKAFYSQKQVSFLQEGLWWLLNTEAPNHDKLKLEFPEHLLHDQGAGKQTNLKGLRAGDLTVVDLAHHGSYLLKVPEASDTMHVCNPASHVACSERSWKGQAAYIDSEDLGVMYGILRGDVECSKNSLALLRQGLQLFLTGQVPPQLLTELIDDLRQEAEEVVGHQSPEAQGGEPLNLSQFSRRRKTPSSSVHQRRWRLEEVEKEQLASSSDEEEGDGDGSEGGTWSERLRACLENIFVAVSGGGVIADGTKLEQEMLRHRGFRRVLKTARKSFEMGQEMLRVLEPEGEHDLVR</sequence>